<dbReference type="STRING" id="2512241.A0A553HUB4"/>
<dbReference type="EMBL" id="VFLP01000044">
    <property type="protein sequence ID" value="TRX91540.1"/>
    <property type="molecule type" value="Genomic_DNA"/>
</dbReference>
<dbReference type="Gene3D" id="3.40.630.30">
    <property type="match status" value="1"/>
</dbReference>
<comment type="caution">
    <text evidence="3">The sequence shown here is derived from an EMBL/GenBank/DDBJ whole genome shotgun (WGS) entry which is preliminary data.</text>
</comment>
<feature type="compositionally biased region" description="Low complexity" evidence="1">
    <location>
        <begin position="325"/>
        <end position="348"/>
    </location>
</feature>
<name>A0A553HUB4_9PEZI</name>
<evidence type="ECO:0000313" key="4">
    <source>
        <dbReference type="Proteomes" id="UP000319160"/>
    </source>
</evidence>
<feature type="domain" description="N-acetyltransferase" evidence="2">
    <location>
        <begin position="84"/>
        <end position="217"/>
    </location>
</feature>
<dbReference type="InterPro" id="IPR016181">
    <property type="entry name" value="Acyl_CoA_acyltransferase"/>
</dbReference>
<evidence type="ECO:0000256" key="1">
    <source>
        <dbReference type="SAM" id="MobiDB-lite"/>
    </source>
</evidence>
<dbReference type="OrthoDB" id="544277at2759"/>
<organism evidence="3 4">
    <name type="scientific">Xylaria flabelliformis</name>
    <dbReference type="NCBI Taxonomy" id="2512241"/>
    <lineage>
        <taxon>Eukaryota</taxon>
        <taxon>Fungi</taxon>
        <taxon>Dikarya</taxon>
        <taxon>Ascomycota</taxon>
        <taxon>Pezizomycotina</taxon>
        <taxon>Sordariomycetes</taxon>
        <taxon>Xylariomycetidae</taxon>
        <taxon>Xylariales</taxon>
        <taxon>Xylariaceae</taxon>
        <taxon>Xylaria</taxon>
    </lineage>
</organism>
<dbReference type="CDD" id="cd04301">
    <property type="entry name" value="NAT_SF"/>
    <property type="match status" value="1"/>
</dbReference>
<dbReference type="PANTHER" id="PTHR42791">
    <property type="entry name" value="GNAT FAMILY ACETYLTRANSFERASE"/>
    <property type="match status" value="1"/>
</dbReference>
<dbReference type="Pfam" id="PF13508">
    <property type="entry name" value="Acetyltransf_7"/>
    <property type="match status" value="1"/>
</dbReference>
<dbReference type="SUPFAM" id="SSF55729">
    <property type="entry name" value="Acyl-CoA N-acyltransferases (Nat)"/>
    <property type="match status" value="1"/>
</dbReference>
<protein>
    <recommendedName>
        <fullName evidence="2">N-acetyltransferase domain-containing protein</fullName>
    </recommendedName>
</protein>
<keyword evidence="4" id="KW-1185">Reference proteome</keyword>
<evidence type="ECO:0000313" key="3">
    <source>
        <dbReference type="EMBL" id="TRX91540.1"/>
    </source>
</evidence>
<sequence length="522" mass="56773">MSTSGEVPPVSQAAKITQGELIPYAVPVLTGAFRNDPVFNYFMGALSDEERKDYLPLFLAACLKASTLNKGIILEVASWGCCAAMLPPGKRVDNPRTIFQAGLVSITLKLKTTGIRRILVEHSTAVKRAKNKAFTTKELSEYWYLFIIGTDPNRQRQGLGGILLEHMKAHAQSYGRPLWLEASNANARGLYAKHGFKEIEEFTLGRGVVGPDGLAQDGGEGTYIDANRHYDRNKGTLESSKYFNKRPGGDECVKIKVPNGNRSTEDELRYCPIIENFTMLSCIITAAYLFGGAAIAQQQAWEQLTTIANVFLVLQPSRPYTEQPIASSTSFTTRTTAASTTTKASTTRSIVTTTTTVGSGSGAYPTTLQSGYYWVRAVASPNFHSYLQAAPTATPSPGPGDAYLRSSQNAGQFNIINGQVVYNPGSTSGELLYMWVENSTNKTQRTLQTWFDTTKNPYGTFAFQGDTLTWTVADISRPNAAAWLVCGNNGQLYINTGAYAYDTPSGCADQTIHSYGGSTPDV</sequence>
<gene>
    <name evidence="3" type="ORF">FHL15_007545</name>
</gene>
<evidence type="ECO:0000259" key="2">
    <source>
        <dbReference type="PROSITE" id="PS51186"/>
    </source>
</evidence>
<accession>A0A553HUB4</accession>
<dbReference type="InterPro" id="IPR052523">
    <property type="entry name" value="Trichothecene_AcTrans"/>
</dbReference>
<dbReference type="InterPro" id="IPR000182">
    <property type="entry name" value="GNAT_dom"/>
</dbReference>
<reference evidence="4" key="1">
    <citation type="submission" date="2019-06" db="EMBL/GenBank/DDBJ databases">
        <title>Draft genome sequence of the griseofulvin-producing fungus Xylaria cubensis strain G536.</title>
        <authorList>
            <person name="Mead M.E."/>
            <person name="Raja H.A."/>
            <person name="Steenwyk J.L."/>
            <person name="Knowles S.L."/>
            <person name="Oberlies N.H."/>
            <person name="Rokas A."/>
        </authorList>
    </citation>
    <scope>NUCLEOTIDE SEQUENCE [LARGE SCALE GENOMIC DNA]</scope>
    <source>
        <strain evidence="4">G536</strain>
    </source>
</reference>
<proteinExistence type="predicted"/>
<feature type="region of interest" description="Disordered" evidence="1">
    <location>
        <begin position="324"/>
        <end position="348"/>
    </location>
</feature>
<dbReference type="GO" id="GO:0016747">
    <property type="term" value="F:acyltransferase activity, transferring groups other than amino-acyl groups"/>
    <property type="evidence" value="ECO:0007669"/>
    <property type="project" value="InterPro"/>
</dbReference>
<dbReference type="PANTHER" id="PTHR42791:SF1">
    <property type="entry name" value="N-ACETYLTRANSFERASE DOMAIN-CONTAINING PROTEIN"/>
    <property type="match status" value="1"/>
</dbReference>
<dbReference type="Proteomes" id="UP000319160">
    <property type="component" value="Unassembled WGS sequence"/>
</dbReference>
<dbReference type="AlphaFoldDB" id="A0A553HUB4"/>
<dbReference type="PROSITE" id="PS51186">
    <property type="entry name" value="GNAT"/>
    <property type="match status" value="1"/>
</dbReference>